<dbReference type="CDD" id="cd00054">
    <property type="entry name" value="EGF_CA"/>
    <property type="match status" value="2"/>
</dbReference>
<reference evidence="15" key="3">
    <citation type="submission" date="2025-09" db="UniProtKB">
        <authorList>
            <consortium name="Ensembl"/>
        </authorList>
    </citation>
    <scope>IDENTIFICATION</scope>
</reference>
<evidence type="ECO:0000256" key="3">
    <source>
        <dbReference type="ARBA" id="ARBA00022536"/>
    </source>
</evidence>
<evidence type="ECO:0000256" key="7">
    <source>
        <dbReference type="ARBA" id="ARBA00022989"/>
    </source>
</evidence>
<dbReference type="AlphaFoldDB" id="A0A665X436"/>
<dbReference type="PROSITE" id="PS51406">
    <property type="entry name" value="FIBRINOGEN_C_2"/>
    <property type="match status" value="1"/>
</dbReference>
<dbReference type="Gene3D" id="2.10.25.10">
    <property type="entry name" value="Laminin"/>
    <property type="match status" value="2"/>
</dbReference>
<evidence type="ECO:0000256" key="1">
    <source>
        <dbReference type="ARBA" id="ARBA00004479"/>
    </source>
</evidence>
<feature type="domain" description="EGF-like" evidence="13">
    <location>
        <begin position="868"/>
        <end position="906"/>
    </location>
</feature>
<dbReference type="PANTHER" id="PTHR15036:SF84">
    <property type="entry name" value="CONTACTIN-ASSOCIATED PROTEIN-LIKE 5 ISOFORM X1"/>
    <property type="match status" value="1"/>
</dbReference>
<protein>
    <submittedName>
        <fullName evidence="15">Contactin associated protein-like 5a</fullName>
    </submittedName>
</protein>
<organism evidence="15 16">
    <name type="scientific">Echeneis naucrates</name>
    <name type="common">Live sharksucker</name>
    <dbReference type="NCBI Taxonomy" id="173247"/>
    <lineage>
        <taxon>Eukaryota</taxon>
        <taxon>Metazoa</taxon>
        <taxon>Chordata</taxon>
        <taxon>Craniata</taxon>
        <taxon>Vertebrata</taxon>
        <taxon>Euteleostomi</taxon>
        <taxon>Actinopterygii</taxon>
        <taxon>Neopterygii</taxon>
        <taxon>Teleostei</taxon>
        <taxon>Neoteleostei</taxon>
        <taxon>Acanthomorphata</taxon>
        <taxon>Carangaria</taxon>
        <taxon>Carangiformes</taxon>
        <taxon>Echeneidae</taxon>
        <taxon>Echeneis</taxon>
    </lineage>
</organism>
<feature type="domain" description="Fibrinogen C-terminal" evidence="14">
    <location>
        <begin position="516"/>
        <end position="568"/>
    </location>
</feature>
<sequence>FLVLQGENTILEPLFCLGLPQWSFFLHLTWTRLNGYSHISSPHNDSYHFTLNSMGKGRKKTSPLAQLVGNVNSESVVQNKLSHPVRTRFLRFVPLDWNPSGWMGLRVEVFGCSYKSYVADFDGRSSLLYRFNQKSMSTVKDVISLRFKSHQAEGVLLHGEGQRGDYITLELHRGRLDLYLNLDDSQLRFSSGRVAVTVGSLLDDQHWHSVHIDRFNKQVNLTVDSHTQHFQTKGEGHSLEVDYELSFGGIPLPGKPGTFLRKNFHGCMENLYYNGINIIDLAKRRKPQIHSGNVTFSCSQPQLVACTFLSSSSSFLSLPSAAAAAAGGFSVRFQFRTWNPDGLLLSAQLNQEPQRLELQISNSRLRLTLYSSGQQKSEVSTGHRVSDGLWHSIDLDTRNLQITLAVDGEPCSTTELWEQVESRGSFYFGGCPATHCQVTTPTFQGCMRFIFINGQPMNLSHVQQGLLGNYNKVQFDTCNIRDRCLPNLCEHGGRCSQTWSSFSCDCSGTGYSGATCHNSIYESSCEAYKLIGSSSGFYSIDPDGSGPLGPTQVYCNMTEEKVWTVVTHNITTPVAVHGSSPQKPHVMRFNYSATAEQLRAIVSGSEQCQQEVVYSCRKSRLFNTRDGSPLSWWLDREGERRSYWGGFLPGVQQCSCSLEENCMDMNYFCNCDADTDAWTNDTGILSYKDHLPVSQIVIGDTNRTGSQAVYHIGPLRCYGDKSIWNAASFYQESSYLYFPTLQAELASDISFYFKTSAPSGVFLENLGLKDFIRVELSSPSVVTFSFDVGDGPAVLSVKSHLPLNDRQWHYVRAERNVREASLQVDQLPLRFLDAPADGHLRLRLSSQLFIGGTASQARMTPGVSSGCPGYCSGSSSLCHNRGRCIEKSNGYVCDCSQSAYGGTTCNQEVSVSFDRESSVTYTFQEPFSVMQNRSSQATSISTESSNRAREDVAFSFVTSQRPAMLLTVSTFSHQYIAVILAKNGSLQIWYHLQTDRSPDVFSPALSNLADGRLHRIRIHRVGKNLYVQDIHRKYTLSSDAELILIRSLTLGKVTRRENLDDEVMQAASKGFIGCLSSVQFNHVAPLKAALTNRGSSLVTIRGPLVQSNCGALAESTSHTLQGKAIRQTTHNFFFSPSNSELVL</sequence>
<dbReference type="InterPro" id="IPR001791">
    <property type="entry name" value="Laminin_G"/>
</dbReference>
<dbReference type="Proteomes" id="UP000472264">
    <property type="component" value="Chromosome 21"/>
</dbReference>
<dbReference type="NCBIfam" id="NF040941">
    <property type="entry name" value="GGGWT_bact"/>
    <property type="match status" value="1"/>
</dbReference>
<dbReference type="SMART" id="SM00282">
    <property type="entry name" value="LamG"/>
    <property type="match status" value="4"/>
</dbReference>
<evidence type="ECO:0000259" key="12">
    <source>
        <dbReference type="PROSITE" id="PS50025"/>
    </source>
</evidence>
<dbReference type="SUPFAM" id="SSF49899">
    <property type="entry name" value="Concanavalin A-like lectins/glucanases"/>
    <property type="match status" value="4"/>
</dbReference>
<evidence type="ECO:0000256" key="4">
    <source>
        <dbReference type="ARBA" id="ARBA00022692"/>
    </source>
</evidence>
<reference evidence="15" key="1">
    <citation type="submission" date="2021-04" db="EMBL/GenBank/DDBJ databases">
        <authorList>
            <consortium name="Wellcome Sanger Institute Data Sharing"/>
        </authorList>
    </citation>
    <scope>NUCLEOTIDE SEQUENCE [LARGE SCALE GENOMIC DNA]</scope>
</reference>
<evidence type="ECO:0000256" key="10">
    <source>
        <dbReference type="PROSITE-ProRule" id="PRU00076"/>
    </source>
</evidence>
<keyword evidence="5" id="KW-0732">Signal</keyword>
<dbReference type="InterPro" id="IPR036056">
    <property type="entry name" value="Fibrinogen-like_C"/>
</dbReference>
<keyword evidence="3 10" id="KW-0245">EGF-like domain</keyword>
<evidence type="ECO:0000256" key="5">
    <source>
        <dbReference type="ARBA" id="ARBA00022729"/>
    </source>
</evidence>
<keyword evidence="4" id="KW-0812">Transmembrane</keyword>
<dbReference type="OMA" id="GWNCGRE"/>
<evidence type="ECO:0000256" key="9">
    <source>
        <dbReference type="ARBA" id="ARBA00023157"/>
    </source>
</evidence>
<comment type="subcellular location">
    <subcellularLocation>
        <location evidence="1">Membrane</location>
        <topology evidence="1">Single-pass type I membrane protein</topology>
    </subcellularLocation>
</comment>
<evidence type="ECO:0000313" key="16">
    <source>
        <dbReference type="Proteomes" id="UP000472264"/>
    </source>
</evidence>
<dbReference type="SMART" id="SM00181">
    <property type="entry name" value="EGF"/>
    <property type="match status" value="2"/>
</dbReference>
<keyword evidence="8" id="KW-0472">Membrane</keyword>
<dbReference type="FunFam" id="2.10.25.10:FF:000015">
    <property type="entry name" value="neurexin-1 isoform X1"/>
    <property type="match status" value="1"/>
</dbReference>
<dbReference type="PROSITE" id="PS01286">
    <property type="entry name" value="FA58C_2"/>
    <property type="match status" value="1"/>
</dbReference>
<keyword evidence="7" id="KW-1133">Transmembrane helix</keyword>
<comment type="caution">
    <text evidence="10">Lacks conserved residue(s) required for the propagation of feature annotation.</text>
</comment>
<dbReference type="Pfam" id="PF00008">
    <property type="entry name" value="EGF"/>
    <property type="match status" value="1"/>
</dbReference>
<keyword evidence="9" id="KW-1015">Disulfide bond</keyword>
<dbReference type="GO" id="GO:0016020">
    <property type="term" value="C:membrane"/>
    <property type="evidence" value="ECO:0007669"/>
    <property type="project" value="UniProtKB-SubCell"/>
</dbReference>
<feature type="domain" description="Laminin G" evidence="12">
    <location>
        <begin position="305"/>
        <end position="478"/>
    </location>
</feature>
<dbReference type="InParanoid" id="A0A665X436"/>
<feature type="domain" description="Laminin G" evidence="12">
    <location>
        <begin position="926"/>
        <end position="1109"/>
    </location>
</feature>
<gene>
    <name evidence="15" type="primary">cntnap5a</name>
</gene>
<evidence type="ECO:0000259" key="14">
    <source>
        <dbReference type="PROSITE" id="PS51406"/>
    </source>
</evidence>
<dbReference type="InterPro" id="IPR000742">
    <property type="entry name" value="EGF"/>
</dbReference>
<evidence type="ECO:0000259" key="11">
    <source>
        <dbReference type="PROSITE" id="PS50022"/>
    </source>
</evidence>
<dbReference type="Gene3D" id="2.60.120.200">
    <property type="match status" value="4"/>
</dbReference>
<dbReference type="Ensembl" id="ENSENLT00000052103.1">
    <property type="protein sequence ID" value="ENSENLP00000050861.1"/>
    <property type="gene ID" value="ENSENLG00000021369.1"/>
</dbReference>
<feature type="domain" description="F5/8 type C" evidence="11">
    <location>
        <begin position="69"/>
        <end position="112"/>
    </location>
</feature>
<feature type="domain" description="Laminin G" evidence="12">
    <location>
        <begin position="725"/>
        <end position="905"/>
    </location>
</feature>
<dbReference type="InterPro" id="IPR013320">
    <property type="entry name" value="ConA-like_dom_sf"/>
</dbReference>
<evidence type="ECO:0000256" key="6">
    <source>
        <dbReference type="ARBA" id="ARBA00022737"/>
    </source>
</evidence>
<evidence type="ECO:0000259" key="13">
    <source>
        <dbReference type="PROSITE" id="PS50026"/>
    </source>
</evidence>
<reference evidence="15" key="2">
    <citation type="submission" date="2025-08" db="UniProtKB">
        <authorList>
            <consortium name="Ensembl"/>
        </authorList>
    </citation>
    <scope>IDENTIFICATION</scope>
</reference>
<feature type="domain" description="EGF-like" evidence="13">
    <location>
        <begin position="480"/>
        <end position="517"/>
    </location>
</feature>
<dbReference type="PROSITE" id="PS50026">
    <property type="entry name" value="EGF_3"/>
    <property type="match status" value="2"/>
</dbReference>
<evidence type="ECO:0000256" key="8">
    <source>
        <dbReference type="ARBA" id="ARBA00023136"/>
    </source>
</evidence>
<comment type="similarity">
    <text evidence="2">Belongs to the neurexin family.</text>
</comment>
<dbReference type="CDD" id="cd00110">
    <property type="entry name" value="LamG"/>
    <property type="match status" value="4"/>
</dbReference>
<evidence type="ECO:0000256" key="2">
    <source>
        <dbReference type="ARBA" id="ARBA00010241"/>
    </source>
</evidence>
<dbReference type="InterPro" id="IPR002181">
    <property type="entry name" value="Fibrinogen_a/b/g_C_dom"/>
</dbReference>
<dbReference type="Pfam" id="PF02210">
    <property type="entry name" value="Laminin_G_2"/>
    <property type="match status" value="4"/>
</dbReference>
<feature type="domain" description="Laminin G" evidence="12">
    <location>
        <begin position="118"/>
        <end position="298"/>
    </location>
</feature>
<keyword evidence="16" id="KW-1185">Reference proteome</keyword>
<dbReference type="PANTHER" id="PTHR15036">
    <property type="entry name" value="PIKACHURIN-LIKE PROTEIN"/>
    <property type="match status" value="1"/>
</dbReference>
<dbReference type="SUPFAM" id="SSF57196">
    <property type="entry name" value="EGF/Laminin"/>
    <property type="match status" value="1"/>
</dbReference>
<dbReference type="Gene3D" id="2.60.120.260">
    <property type="entry name" value="Galactose-binding domain-like"/>
    <property type="match status" value="1"/>
</dbReference>
<dbReference type="SUPFAM" id="SSF56496">
    <property type="entry name" value="Fibrinogen C-terminal domain-like"/>
    <property type="match status" value="1"/>
</dbReference>
<dbReference type="PROSITE" id="PS50022">
    <property type="entry name" value="FA58C_3"/>
    <property type="match status" value="1"/>
</dbReference>
<evidence type="ECO:0000313" key="15">
    <source>
        <dbReference type="Ensembl" id="ENSENLP00000050861.1"/>
    </source>
</evidence>
<dbReference type="PROSITE" id="PS50025">
    <property type="entry name" value="LAM_G_DOMAIN"/>
    <property type="match status" value="4"/>
</dbReference>
<keyword evidence="6" id="KW-0677">Repeat</keyword>
<dbReference type="InterPro" id="IPR050372">
    <property type="entry name" value="Neurexin-related_CASP"/>
</dbReference>
<proteinExistence type="inferred from homology"/>
<name>A0A665X436_ECHNA</name>
<dbReference type="Gene3D" id="2.60.120.1000">
    <property type="match status" value="1"/>
</dbReference>
<accession>A0A665X436</accession>
<dbReference type="InterPro" id="IPR000421">
    <property type="entry name" value="FA58C"/>
</dbReference>